<evidence type="ECO:0000313" key="5">
    <source>
        <dbReference type="EMBL" id="GMR63181.1"/>
    </source>
</evidence>
<dbReference type="AlphaFoldDB" id="A0AAN5IGK7"/>
<dbReference type="EMBL" id="BTRK01000007">
    <property type="protein sequence ID" value="GMR63181.1"/>
    <property type="molecule type" value="Genomic_DNA"/>
</dbReference>
<name>A0AAN5IGK7_9BILA</name>
<evidence type="ECO:0000259" key="3">
    <source>
        <dbReference type="SMART" id="SM00875"/>
    </source>
</evidence>
<reference evidence="5" key="2">
    <citation type="submission" date="2023-06" db="EMBL/GenBank/DDBJ databases">
        <title>Genome assembly of Pristionchus species.</title>
        <authorList>
            <person name="Yoshida K."/>
            <person name="Sommer R.J."/>
        </authorList>
    </citation>
    <scope>NUCLEOTIDE SEQUENCE</scope>
    <source>
        <strain evidence="5 6">RS5460</strain>
    </source>
</reference>
<dbReference type="Pfam" id="PF07707">
    <property type="entry name" value="BACK"/>
    <property type="match status" value="1"/>
</dbReference>
<proteinExistence type="predicted"/>
<evidence type="ECO:0000256" key="2">
    <source>
        <dbReference type="ARBA" id="ARBA00022737"/>
    </source>
</evidence>
<evidence type="ECO:0000256" key="1">
    <source>
        <dbReference type="ARBA" id="ARBA00022441"/>
    </source>
</evidence>
<sequence>FFQVNFVSISRSRSFLDLSFDEVSSLLQRDTLNLDNEQQAYEAVDRWIWHDSERIQFGSRLLKSIRLSLLPSLFISNTVERAKWVRETEECADILKGFK</sequence>
<evidence type="ECO:0000313" key="6">
    <source>
        <dbReference type="Proteomes" id="UP001328107"/>
    </source>
</evidence>
<dbReference type="SMART" id="SM00875">
    <property type="entry name" value="BACK"/>
    <property type="match status" value="1"/>
</dbReference>
<feature type="non-terminal residue" evidence="5">
    <location>
        <position position="1"/>
    </location>
</feature>
<dbReference type="PANTHER" id="PTHR45632:SF3">
    <property type="entry name" value="KELCH-LIKE PROTEIN 32"/>
    <property type="match status" value="1"/>
</dbReference>
<accession>A0AAN5IGK7</accession>
<keyword evidence="1" id="KW-0880">Kelch repeat</keyword>
<dbReference type="Gene3D" id="1.25.40.420">
    <property type="match status" value="1"/>
</dbReference>
<gene>
    <name evidence="4" type="ORF">PMAYCL1PPCAC_05820</name>
    <name evidence="5" type="ORF">PMAYCL1PPCAC_33376</name>
</gene>
<reference evidence="6" key="1">
    <citation type="submission" date="2022-10" db="EMBL/GenBank/DDBJ databases">
        <title>Genome assembly of Pristionchus species.</title>
        <authorList>
            <person name="Yoshida K."/>
            <person name="Sommer R.J."/>
        </authorList>
    </citation>
    <scope>NUCLEOTIDE SEQUENCE [LARGE SCALE GENOMIC DNA]</scope>
    <source>
        <strain evidence="6">RS5460</strain>
    </source>
</reference>
<evidence type="ECO:0000313" key="4">
    <source>
        <dbReference type="EMBL" id="GMR35625.1"/>
    </source>
</evidence>
<comment type="caution">
    <text evidence="5">The sequence shown here is derived from an EMBL/GenBank/DDBJ whole genome shotgun (WGS) entry which is preliminary data.</text>
</comment>
<dbReference type="PANTHER" id="PTHR45632">
    <property type="entry name" value="LD33804P"/>
    <property type="match status" value="1"/>
</dbReference>
<protein>
    <recommendedName>
        <fullName evidence="3">BACK domain-containing protein</fullName>
    </recommendedName>
</protein>
<dbReference type="EMBL" id="BTRK01000002">
    <property type="protein sequence ID" value="GMR35625.1"/>
    <property type="molecule type" value="Genomic_DNA"/>
</dbReference>
<dbReference type="Proteomes" id="UP001328107">
    <property type="component" value="Unassembled WGS sequence"/>
</dbReference>
<feature type="non-terminal residue" evidence="5">
    <location>
        <position position="99"/>
    </location>
</feature>
<dbReference type="InterPro" id="IPR011705">
    <property type="entry name" value="BACK"/>
</dbReference>
<feature type="domain" description="BACK" evidence="3">
    <location>
        <begin position="1"/>
        <end position="80"/>
    </location>
</feature>
<organism evidence="5 6">
    <name type="scientific">Pristionchus mayeri</name>
    <dbReference type="NCBI Taxonomy" id="1317129"/>
    <lineage>
        <taxon>Eukaryota</taxon>
        <taxon>Metazoa</taxon>
        <taxon>Ecdysozoa</taxon>
        <taxon>Nematoda</taxon>
        <taxon>Chromadorea</taxon>
        <taxon>Rhabditida</taxon>
        <taxon>Rhabditina</taxon>
        <taxon>Diplogasteromorpha</taxon>
        <taxon>Diplogasteroidea</taxon>
        <taxon>Neodiplogasteridae</taxon>
        <taxon>Pristionchus</taxon>
    </lineage>
</organism>
<keyword evidence="6" id="KW-1185">Reference proteome</keyword>
<keyword evidence="2" id="KW-0677">Repeat</keyword>